<evidence type="ECO:0000256" key="2">
    <source>
        <dbReference type="ARBA" id="ARBA00023295"/>
    </source>
</evidence>
<protein>
    <submittedName>
        <fullName evidence="4">Inosine-uridine preferring nucleoside hydrolase</fullName>
        <ecNumber evidence="4">3.2.2.1</ecNumber>
    </submittedName>
</protein>
<dbReference type="GO" id="GO:0005829">
    <property type="term" value="C:cytosol"/>
    <property type="evidence" value="ECO:0007669"/>
    <property type="project" value="TreeGrafter"/>
</dbReference>
<dbReference type="GO" id="GO:0006152">
    <property type="term" value="P:purine nucleoside catabolic process"/>
    <property type="evidence" value="ECO:0007669"/>
    <property type="project" value="TreeGrafter"/>
</dbReference>
<keyword evidence="1 4" id="KW-0378">Hydrolase</keyword>
<dbReference type="InterPro" id="IPR023186">
    <property type="entry name" value="IUNH"/>
</dbReference>
<feature type="domain" description="Inosine/uridine-preferring nucleoside hydrolase" evidence="3">
    <location>
        <begin position="28"/>
        <end position="318"/>
    </location>
</feature>
<dbReference type="Gene3D" id="3.90.245.10">
    <property type="entry name" value="Ribonucleoside hydrolase-like"/>
    <property type="match status" value="1"/>
</dbReference>
<evidence type="ECO:0000256" key="1">
    <source>
        <dbReference type="ARBA" id="ARBA00022801"/>
    </source>
</evidence>
<reference evidence="4" key="1">
    <citation type="submission" date="2018-06" db="EMBL/GenBank/DDBJ databases">
        <authorList>
            <person name="Zhirakovskaya E."/>
        </authorList>
    </citation>
    <scope>NUCLEOTIDE SEQUENCE</scope>
</reference>
<dbReference type="AlphaFoldDB" id="A0A3B0SBJ4"/>
<sequence length="366" mass="41038">MNDRSASPSISRERRSALLEPPAGPVRVVIDTDAANEIDDQFALVWALQSPGRLNIQAVLAEPYSFAHHRADLLAAAQRLKSQDTTEPENATIDAFTGWAARLAEVGRDVQDVEFVLPPEGMERSYNEILRVYGHVGADPEGLVFRGAPRYMASSNEPVDSPAVRRLIELALEPADDPLYVVAIGCVTNVASAIVLEPAIIDRIVVLWTSGYPTWSPRSNTDSLNLVQDVAASRILFESGVPLVYFPGYYIGAQLRVSLPEIERWVRGFGPAGDFLHELYTNNPLHEQRAIPDHFGRTWVMWDMITIAWLLEPSWVPTSLVPTPTLDDDLRWTPQLSTERLMREAHDIDRDAIFRDFFRKLEESAR</sequence>
<dbReference type="InterPro" id="IPR001910">
    <property type="entry name" value="Inosine/uridine_hydrolase_dom"/>
</dbReference>
<name>A0A3B0SBJ4_9ZZZZ</name>
<accession>A0A3B0SBJ4</accession>
<organism evidence="4">
    <name type="scientific">hydrothermal vent metagenome</name>
    <dbReference type="NCBI Taxonomy" id="652676"/>
    <lineage>
        <taxon>unclassified sequences</taxon>
        <taxon>metagenomes</taxon>
        <taxon>ecological metagenomes</taxon>
    </lineage>
</organism>
<dbReference type="SUPFAM" id="SSF53590">
    <property type="entry name" value="Nucleoside hydrolase"/>
    <property type="match status" value="1"/>
</dbReference>
<proteinExistence type="predicted"/>
<dbReference type="EC" id="3.2.2.1" evidence="4"/>
<dbReference type="GO" id="GO:0008477">
    <property type="term" value="F:purine nucleosidase activity"/>
    <property type="evidence" value="ECO:0007669"/>
    <property type="project" value="UniProtKB-EC"/>
</dbReference>
<dbReference type="EMBL" id="UOEK01000138">
    <property type="protein sequence ID" value="VAV98316.1"/>
    <property type="molecule type" value="Genomic_DNA"/>
</dbReference>
<dbReference type="Pfam" id="PF01156">
    <property type="entry name" value="IU_nuc_hydro"/>
    <property type="match status" value="1"/>
</dbReference>
<evidence type="ECO:0000313" key="4">
    <source>
        <dbReference type="EMBL" id="VAV98316.1"/>
    </source>
</evidence>
<evidence type="ECO:0000259" key="3">
    <source>
        <dbReference type="Pfam" id="PF01156"/>
    </source>
</evidence>
<dbReference type="PANTHER" id="PTHR12304:SF4">
    <property type="entry name" value="URIDINE NUCLEOSIDASE"/>
    <property type="match status" value="1"/>
</dbReference>
<dbReference type="InterPro" id="IPR036452">
    <property type="entry name" value="Ribo_hydro-like"/>
</dbReference>
<keyword evidence="2 4" id="KW-0326">Glycosidase</keyword>
<dbReference type="PANTHER" id="PTHR12304">
    <property type="entry name" value="INOSINE-URIDINE PREFERRING NUCLEOSIDE HYDROLASE"/>
    <property type="match status" value="1"/>
</dbReference>
<gene>
    <name evidence="4" type="ORF">MNBD_ACTINO02-2215</name>
</gene>